<evidence type="ECO:0000259" key="2">
    <source>
        <dbReference type="PROSITE" id="PS51123"/>
    </source>
</evidence>
<feature type="domain" description="OmpA-like" evidence="2">
    <location>
        <begin position="125"/>
        <end position="239"/>
    </location>
</feature>
<evidence type="ECO:0000256" key="1">
    <source>
        <dbReference type="PROSITE-ProRule" id="PRU00473"/>
    </source>
</evidence>
<dbReference type="InterPro" id="IPR036737">
    <property type="entry name" value="OmpA-like_sf"/>
</dbReference>
<dbReference type="Proteomes" id="UP000235405">
    <property type="component" value="Unassembled WGS sequence"/>
</dbReference>
<dbReference type="AlphaFoldDB" id="A0A2N7CHE4"/>
<dbReference type="Gene3D" id="3.30.1330.60">
    <property type="entry name" value="OmpA-like domain"/>
    <property type="match status" value="1"/>
</dbReference>
<dbReference type="Pfam" id="PF00691">
    <property type="entry name" value="OmpA"/>
    <property type="match status" value="1"/>
</dbReference>
<dbReference type="InterPro" id="IPR006665">
    <property type="entry name" value="OmpA-like"/>
</dbReference>
<reference evidence="4" key="1">
    <citation type="submission" date="2016-07" db="EMBL/GenBank/DDBJ databases">
        <title>Nontailed viruses are major unrecognized killers of bacteria in the ocean.</title>
        <authorList>
            <person name="Kauffman K."/>
            <person name="Hussain F."/>
            <person name="Yang J."/>
            <person name="Arevalo P."/>
            <person name="Brown J."/>
            <person name="Cutler M."/>
            <person name="Kelly L."/>
            <person name="Polz M.F."/>
        </authorList>
    </citation>
    <scope>NUCLEOTIDE SEQUENCE [LARGE SCALE GENOMIC DNA]</scope>
    <source>
        <strain evidence="4">10N.286.54.F3</strain>
    </source>
</reference>
<evidence type="ECO:0000313" key="3">
    <source>
        <dbReference type="EMBL" id="PMF25615.1"/>
    </source>
</evidence>
<proteinExistence type="predicted"/>
<gene>
    <name evidence="3" type="ORF">BCV19_00675</name>
</gene>
<accession>A0A2N7CHE4</accession>
<dbReference type="EMBL" id="MCSW01000113">
    <property type="protein sequence ID" value="PMF25615.1"/>
    <property type="molecule type" value="Genomic_DNA"/>
</dbReference>
<dbReference type="SUPFAM" id="SSF103088">
    <property type="entry name" value="OmpA-like"/>
    <property type="match status" value="1"/>
</dbReference>
<organism evidence="3 4">
    <name type="scientific">Vibrio splendidus</name>
    <dbReference type="NCBI Taxonomy" id="29497"/>
    <lineage>
        <taxon>Bacteria</taxon>
        <taxon>Pseudomonadati</taxon>
        <taxon>Pseudomonadota</taxon>
        <taxon>Gammaproteobacteria</taxon>
        <taxon>Vibrionales</taxon>
        <taxon>Vibrionaceae</taxon>
        <taxon>Vibrio</taxon>
    </lineage>
</organism>
<dbReference type="PROSITE" id="PS51123">
    <property type="entry name" value="OMPA_2"/>
    <property type="match status" value="1"/>
</dbReference>
<sequence>MALNLCACSTSTIHDDHPILDYEWQPDIYNMVYFTVTDVDNFQFWVRRNPSFIGGSPHLTACVEVTQPVESNRFYIANLNTYGVLEVYSCDGDYSAFSNIVSSRGSQGLDKAAWLTVDGVSTTQLDNGRYRFTFTDLFPVNEYQLTEQGKRTLQKVVVQAHKWQVTHIRIYGVADSSGGYSNNQSLANARAQVVKEFLREEGVHQTPISLRGSVENGLPSAEERISQRRFMIEMKLETR</sequence>
<dbReference type="PANTHER" id="PTHR30329:SF21">
    <property type="entry name" value="LIPOPROTEIN YIAD-RELATED"/>
    <property type="match status" value="1"/>
</dbReference>
<comment type="caution">
    <text evidence="3">The sequence shown here is derived from an EMBL/GenBank/DDBJ whole genome shotgun (WGS) entry which is preliminary data.</text>
</comment>
<keyword evidence="1" id="KW-0472">Membrane</keyword>
<protein>
    <recommendedName>
        <fullName evidence="2">OmpA-like domain-containing protein</fullName>
    </recommendedName>
</protein>
<dbReference type="InterPro" id="IPR050330">
    <property type="entry name" value="Bact_OuterMem_StrucFunc"/>
</dbReference>
<dbReference type="PANTHER" id="PTHR30329">
    <property type="entry name" value="STATOR ELEMENT OF FLAGELLAR MOTOR COMPLEX"/>
    <property type="match status" value="1"/>
</dbReference>
<dbReference type="GO" id="GO:0016020">
    <property type="term" value="C:membrane"/>
    <property type="evidence" value="ECO:0007669"/>
    <property type="project" value="UniProtKB-UniRule"/>
</dbReference>
<name>A0A2N7CHE4_VIBSP</name>
<evidence type="ECO:0000313" key="4">
    <source>
        <dbReference type="Proteomes" id="UP000235405"/>
    </source>
</evidence>